<keyword evidence="9" id="KW-0808">Transferase</keyword>
<evidence type="ECO:0000313" key="9">
    <source>
        <dbReference type="EMBL" id="RNF10197.1"/>
    </source>
</evidence>
<evidence type="ECO:0000256" key="6">
    <source>
        <dbReference type="ARBA" id="ARBA00022989"/>
    </source>
</evidence>
<comment type="pathway">
    <text evidence="2">Glycolipid biosynthesis; glycosylphosphatidylinositol-anchor biosynthesis.</text>
</comment>
<dbReference type="GO" id="GO:0016757">
    <property type="term" value="F:glycosyltransferase activity"/>
    <property type="evidence" value="ECO:0007669"/>
    <property type="project" value="UniProtKB-KW"/>
</dbReference>
<evidence type="ECO:0000256" key="7">
    <source>
        <dbReference type="ARBA" id="ARBA00023136"/>
    </source>
</evidence>
<dbReference type="OrthoDB" id="196709at2759"/>
<feature type="transmembrane region" description="Helical" evidence="8">
    <location>
        <begin position="84"/>
        <end position="103"/>
    </location>
</feature>
<keyword evidence="7 8" id="KW-0472">Membrane</keyword>
<comment type="caution">
    <text evidence="9">The sequence shown here is derived from an EMBL/GenBank/DDBJ whole genome shotgun (WGS) entry which is preliminary data.</text>
</comment>
<dbReference type="PANTHER" id="PTHR12982:SF0">
    <property type="entry name" value="PHOSPHATIDYLINOSITOL N-ACETYLGLUCOSAMINYLTRANSFERASE SUBUNIT C"/>
    <property type="match status" value="1"/>
</dbReference>
<gene>
    <name evidence="9" type="ORF">Tco025E_06921</name>
</gene>
<dbReference type="RefSeq" id="XP_029226184.1">
    <property type="nucleotide sequence ID" value="XM_029373788.1"/>
</dbReference>
<evidence type="ECO:0000256" key="5">
    <source>
        <dbReference type="ARBA" id="ARBA00022692"/>
    </source>
</evidence>
<proteinExistence type="inferred from homology"/>
<dbReference type="InterPro" id="IPR009450">
    <property type="entry name" value="Plno_GlcNAc_GPI2"/>
</dbReference>
<accession>A0A3R7MRR1</accession>
<dbReference type="Proteomes" id="UP000284403">
    <property type="component" value="Unassembled WGS sequence"/>
</dbReference>
<evidence type="ECO:0000256" key="4">
    <source>
        <dbReference type="ARBA" id="ARBA00022502"/>
    </source>
</evidence>
<evidence type="ECO:0000256" key="1">
    <source>
        <dbReference type="ARBA" id="ARBA00004141"/>
    </source>
</evidence>
<dbReference type="EMBL" id="MKKU01000488">
    <property type="protein sequence ID" value="RNF10197.1"/>
    <property type="molecule type" value="Genomic_DNA"/>
</dbReference>
<organism evidence="9 10">
    <name type="scientific">Trypanosoma conorhini</name>
    <dbReference type="NCBI Taxonomy" id="83891"/>
    <lineage>
        <taxon>Eukaryota</taxon>
        <taxon>Discoba</taxon>
        <taxon>Euglenozoa</taxon>
        <taxon>Kinetoplastea</taxon>
        <taxon>Metakinetoplastina</taxon>
        <taxon>Trypanosomatida</taxon>
        <taxon>Trypanosomatidae</taxon>
        <taxon>Trypanosoma</taxon>
    </lineage>
</organism>
<dbReference type="Pfam" id="PF06432">
    <property type="entry name" value="GPI2"/>
    <property type="match status" value="1"/>
</dbReference>
<protein>
    <submittedName>
        <fullName evidence="9">Phosphatidylinositol N-acetylglucosaminyltransferase subunit C</fullName>
    </submittedName>
</protein>
<keyword evidence="4" id="KW-0337">GPI-anchor biosynthesis</keyword>
<dbReference type="UniPathway" id="UPA00196"/>
<comment type="subcellular location">
    <subcellularLocation>
        <location evidence="1">Membrane</location>
        <topology evidence="1">Multi-pass membrane protein</topology>
    </subcellularLocation>
</comment>
<dbReference type="GeneID" id="40320532"/>
<name>A0A3R7MRR1_9TRYP</name>
<comment type="similarity">
    <text evidence="3">Belongs to the PIGC family.</text>
</comment>
<evidence type="ECO:0000256" key="8">
    <source>
        <dbReference type="SAM" id="Phobius"/>
    </source>
</evidence>
<keyword evidence="10" id="KW-1185">Reference proteome</keyword>
<dbReference type="PANTHER" id="PTHR12982">
    <property type="entry name" value="PHOSPHATIDYLINOSITOL GLYCAN, CLASS C"/>
    <property type="match status" value="1"/>
</dbReference>
<keyword evidence="9" id="KW-0328">Glycosyltransferase</keyword>
<evidence type="ECO:0000256" key="2">
    <source>
        <dbReference type="ARBA" id="ARBA00004687"/>
    </source>
</evidence>
<keyword evidence="5 8" id="KW-0812">Transmembrane</keyword>
<dbReference type="GO" id="GO:0006506">
    <property type="term" value="P:GPI anchor biosynthetic process"/>
    <property type="evidence" value="ECO:0007669"/>
    <property type="project" value="UniProtKB-UniPathway"/>
</dbReference>
<evidence type="ECO:0000256" key="3">
    <source>
        <dbReference type="ARBA" id="ARBA00008321"/>
    </source>
</evidence>
<sequence>MNGAATAAAAAAAVAQHRLHLATSSDEFLATPNPTASSAASAAPVWRKVLYERQPFEDNYVDPEKFMLGLRENVNLKTYEYGKVVLDTFVVVQQLTFVVFFFLHSR</sequence>
<evidence type="ECO:0000313" key="10">
    <source>
        <dbReference type="Proteomes" id="UP000284403"/>
    </source>
</evidence>
<reference evidence="9 10" key="1">
    <citation type="journal article" date="2018" name="BMC Genomics">
        <title>Genomic comparison of Trypanosoma conorhini and Trypanosoma rangeli to Trypanosoma cruzi strains of high and low virulence.</title>
        <authorList>
            <person name="Bradwell K.R."/>
            <person name="Koparde V.N."/>
            <person name="Matveyev A.V."/>
            <person name="Serrano M.G."/>
            <person name="Alves J.M."/>
            <person name="Parikh H."/>
            <person name="Huang B."/>
            <person name="Lee V."/>
            <person name="Espinosa-Alvarez O."/>
            <person name="Ortiz P.A."/>
            <person name="Costa-Martins A.G."/>
            <person name="Teixeira M.M."/>
            <person name="Buck G.A."/>
        </authorList>
    </citation>
    <scope>NUCLEOTIDE SEQUENCE [LARGE SCALE GENOMIC DNA]</scope>
    <source>
        <strain evidence="9 10">025E</strain>
    </source>
</reference>
<dbReference type="GO" id="GO:0000506">
    <property type="term" value="C:glycosylphosphatidylinositol-N-acetylglucosaminyltransferase (GPI-GnT) complex"/>
    <property type="evidence" value="ECO:0007669"/>
    <property type="project" value="TreeGrafter"/>
</dbReference>
<keyword evidence="6 8" id="KW-1133">Transmembrane helix</keyword>
<dbReference type="AlphaFoldDB" id="A0A3R7MRR1"/>